<dbReference type="Gene3D" id="3.40.525.10">
    <property type="entry name" value="CRAL-TRIO lipid binding domain"/>
    <property type="match status" value="1"/>
</dbReference>
<dbReference type="SUPFAM" id="SSF52087">
    <property type="entry name" value="CRAL/TRIO domain"/>
    <property type="match status" value="1"/>
</dbReference>
<accession>A0A5E4Q0S5</accession>
<evidence type="ECO:0000313" key="2">
    <source>
        <dbReference type="Proteomes" id="UP000324832"/>
    </source>
</evidence>
<reference evidence="1 2" key="1">
    <citation type="submission" date="2017-07" db="EMBL/GenBank/DDBJ databases">
        <authorList>
            <person name="Talla V."/>
            <person name="Backstrom N."/>
        </authorList>
    </citation>
    <scope>NUCLEOTIDE SEQUENCE [LARGE SCALE GENOMIC DNA]</scope>
</reference>
<dbReference type="InterPro" id="IPR036865">
    <property type="entry name" value="CRAL-TRIO_dom_sf"/>
</dbReference>
<gene>
    <name evidence="1" type="ORF">LSINAPIS_LOCUS4425</name>
</gene>
<organism evidence="1 2">
    <name type="scientific">Leptidea sinapis</name>
    <dbReference type="NCBI Taxonomy" id="189913"/>
    <lineage>
        <taxon>Eukaryota</taxon>
        <taxon>Metazoa</taxon>
        <taxon>Ecdysozoa</taxon>
        <taxon>Arthropoda</taxon>
        <taxon>Hexapoda</taxon>
        <taxon>Insecta</taxon>
        <taxon>Pterygota</taxon>
        <taxon>Neoptera</taxon>
        <taxon>Endopterygota</taxon>
        <taxon>Lepidoptera</taxon>
        <taxon>Glossata</taxon>
        <taxon>Ditrysia</taxon>
        <taxon>Papilionoidea</taxon>
        <taxon>Pieridae</taxon>
        <taxon>Dismorphiinae</taxon>
        <taxon>Leptidea</taxon>
    </lineage>
</organism>
<dbReference type="AlphaFoldDB" id="A0A5E4Q0S5"/>
<name>A0A5E4Q0S5_9NEOP</name>
<proteinExistence type="predicted"/>
<evidence type="ECO:0000313" key="1">
    <source>
        <dbReference type="EMBL" id="VVC91863.1"/>
    </source>
</evidence>
<dbReference type="EMBL" id="FZQP02001127">
    <property type="protein sequence ID" value="VVC91863.1"/>
    <property type="molecule type" value="Genomic_DNA"/>
</dbReference>
<sequence>MHIRPLIPELAEKARVELNEDPKRIESDLQHIKEWLFKHAIVILPKLSSPDGERVVIYRPGLIDAENYKITDFIGVSNAMQRILLVEDDNTVVSGIRTIMDWEGLSMSFFLQDWLAEEESFGSDESKRPGKPKTAEEMFGVEGSFRQLETISCQ</sequence>
<dbReference type="Proteomes" id="UP000324832">
    <property type="component" value="Unassembled WGS sequence"/>
</dbReference>
<keyword evidence="2" id="KW-1185">Reference proteome</keyword>
<protein>
    <submittedName>
        <fullName evidence="1">Uncharacterized protein</fullName>
    </submittedName>
</protein>